<feature type="transmembrane region" description="Helical" evidence="3">
    <location>
        <begin position="98"/>
        <end position="121"/>
    </location>
</feature>
<evidence type="ECO:0008006" key="6">
    <source>
        <dbReference type="Google" id="ProtNLM"/>
    </source>
</evidence>
<dbReference type="InterPro" id="IPR012475">
    <property type="entry name" value="Fungal_lectin"/>
</dbReference>
<dbReference type="Gene3D" id="2.40.128.190">
    <property type="match status" value="1"/>
</dbReference>
<dbReference type="Proteomes" id="UP000554235">
    <property type="component" value="Unassembled WGS sequence"/>
</dbReference>
<feature type="region of interest" description="Disordered" evidence="2">
    <location>
        <begin position="268"/>
        <end position="301"/>
    </location>
</feature>
<dbReference type="SUPFAM" id="SSF89372">
    <property type="entry name" value="Fucose-specific lectin"/>
    <property type="match status" value="2"/>
</dbReference>
<evidence type="ECO:0000256" key="1">
    <source>
        <dbReference type="ARBA" id="ARBA00009042"/>
    </source>
</evidence>
<protein>
    <recommendedName>
        <fullName evidence="6">Fucose-specific lectin</fullName>
    </recommendedName>
</protein>
<organism evidence="4 5">
    <name type="scientific">Fusarium albosuccineum</name>
    <dbReference type="NCBI Taxonomy" id="1237068"/>
    <lineage>
        <taxon>Eukaryota</taxon>
        <taxon>Fungi</taxon>
        <taxon>Dikarya</taxon>
        <taxon>Ascomycota</taxon>
        <taxon>Pezizomycotina</taxon>
        <taxon>Sordariomycetes</taxon>
        <taxon>Hypocreomycetidae</taxon>
        <taxon>Hypocreales</taxon>
        <taxon>Nectriaceae</taxon>
        <taxon>Fusarium</taxon>
        <taxon>Fusarium decemcellulare species complex</taxon>
    </lineage>
</organism>
<evidence type="ECO:0000313" key="4">
    <source>
        <dbReference type="EMBL" id="KAF4470465.1"/>
    </source>
</evidence>
<dbReference type="OrthoDB" id="4696326at2759"/>
<accession>A0A8H4LL77</accession>
<dbReference type="Gene3D" id="2.120.10.70">
    <property type="entry name" value="Fucose-specific lectin"/>
    <property type="match status" value="1"/>
</dbReference>
<dbReference type="Pfam" id="PF07938">
    <property type="entry name" value="Fungal_lectin"/>
    <property type="match status" value="1"/>
</dbReference>
<feature type="compositionally biased region" description="Gly residues" evidence="2">
    <location>
        <begin position="129"/>
        <end position="149"/>
    </location>
</feature>
<keyword evidence="3" id="KW-1133">Transmembrane helix</keyword>
<comment type="similarity">
    <text evidence="1">Belongs to the fungal fucose-specific lectin family.</text>
</comment>
<dbReference type="AlphaFoldDB" id="A0A8H4LL77"/>
<feature type="region of interest" description="Disordered" evidence="2">
    <location>
        <begin position="1"/>
        <end position="26"/>
    </location>
</feature>
<dbReference type="EMBL" id="JAADYS010000339">
    <property type="protein sequence ID" value="KAF4470465.1"/>
    <property type="molecule type" value="Genomic_DNA"/>
</dbReference>
<proteinExistence type="inferred from homology"/>
<evidence type="ECO:0000256" key="3">
    <source>
        <dbReference type="SAM" id="Phobius"/>
    </source>
</evidence>
<comment type="caution">
    <text evidence="4">The sequence shown here is derived from an EMBL/GenBank/DDBJ whole genome shotgun (WGS) entry which is preliminary data.</text>
</comment>
<evidence type="ECO:0000313" key="5">
    <source>
        <dbReference type="Proteomes" id="UP000554235"/>
    </source>
</evidence>
<keyword evidence="5" id="KW-1185">Reference proteome</keyword>
<feature type="region of interest" description="Disordered" evidence="2">
    <location>
        <begin position="125"/>
        <end position="174"/>
    </location>
</feature>
<name>A0A8H4LL77_9HYPO</name>
<keyword evidence="3" id="KW-0812">Transmembrane</keyword>
<evidence type="ECO:0000256" key="2">
    <source>
        <dbReference type="SAM" id="MobiDB-lite"/>
    </source>
</evidence>
<sequence length="518" mass="54404">MRDDERYPTVVLPDTTTPEVAPGSYVDPYGHDKALDDRQDPGMIPTYDESQKEVVGGNAIKDETAIAGAGIVGTRGGAATESIEKGPRRIFGLRRRMFLIVLAAVMFVLIGGVVGGTVGGIKANEDDNNGGGDDNGGGGGNGDGDIGGDGSRDDSSATATDTGPVPRKTGPIDADERLLGAVVASDDDDENIQIFYNDLNTTNILYRRMHDDSGGVEHTLGLEITPNWGTPLAATVRLASSVITTQLFYVTTRNNETQIAEVTLNCGNINADDDDNGDDGDDDGDGDGDGDDDAGSGNANTGTAACGVSSNTIISSNLTSGVHAESKLAALRLSNDSVRVYFQANRTNIWALNNDNAAEGWSGSNLMGDVRAGTSIAATRSNATEIHVFFVGNETRWMRTFSYSDTDSPGTSQVVDDEPDSSWGVTVPFDATYVPASNTFNVFYANSSSGTIVSYSRSGSQTAWSKNSNNPGGTPASGITAIGWEDHLRIFYYQNGQLTTSTKDGESWETPESVTSGA</sequence>
<gene>
    <name evidence="4" type="ORF">FALBO_2633</name>
</gene>
<keyword evidence="3" id="KW-0472">Membrane</keyword>
<reference evidence="4 5" key="1">
    <citation type="submission" date="2020-01" db="EMBL/GenBank/DDBJ databases">
        <title>Identification and distribution of gene clusters putatively required for synthesis of sphingolipid metabolism inhibitors in phylogenetically diverse species of the filamentous fungus Fusarium.</title>
        <authorList>
            <person name="Kim H.-S."/>
            <person name="Busman M."/>
            <person name="Brown D.W."/>
            <person name="Divon H."/>
            <person name="Uhlig S."/>
            <person name="Proctor R.H."/>
        </authorList>
    </citation>
    <scope>NUCLEOTIDE SEQUENCE [LARGE SCALE GENOMIC DNA]</scope>
    <source>
        <strain evidence="4 5">NRRL 20459</strain>
    </source>
</reference>
<feature type="compositionally biased region" description="Acidic residues" evidence="2">
    <location>
        <begin position="271"/>
        <end position="294"/>
    </location>
</feature>